<proteinExistence type="predicted"/>
<feature type="chain" id="PRO_5039692277" evidence="1">
    <location>
        <begin position="26"/>
        <end position="144"/>
    </location>
</feature>
<dbReference type="PROSITE" id="PS51257">
    <property type="entry name" value="PROKAR_LIPOPROTEIN"/>
    <property type="match status" value="1"/>
</dbReference>
<keyword evidence="1" id="KW-0732">Signal</keyword>
<reference evidence="2" key="1">
    <citation type="submission" date="2016-04" db="EMBL/GenBank/DDBJ databases">
        <authorList>
            <person name="Evans L.H."/>
            <person name="Alamgir A."/>
            <person name="Owens N."/>
            <person name="Weber N.D."/>
            <person name="Virtaneva K."/>
            <person name="Barbian K."/>
            <person name="Babar A."/>
            <person name="Rosenke K."/>
        </authorList>
    </citation>
    <scope>NUCLEOTIDE SEQUENCE</scope>
    <source>
        <strain evidence="2">86</strain>
    </source>
</reference>
<evidence type="ECO:0000256" key="1">
    <source>
        <dbReference type="SAM" id="SignalP"/>
    </source>
</evidence>
<dbReference type="EMBL" id="FLUN01000001">
    <property type="protein sequence ID" value="SBV92737.1"/>
    <property type="molecule type" value="Genomic_DNA"/>
</dbReference>
<evidence type="ECO:0000313" key="2">
    <source>
        <dbReference type="EMBL" id="SBV92737.1"/>
    </source>
</evidence>
<feature type="signal peptide" evidence="1">
    <location>
        <begin position="1"/>
        <end position="25"/>
    </location>
</feature>
<gene>
    <name evidence="2" type="ORF">KL86CLO1_10287</name>
</gene>
<accession>A0A212IZZ6</accession>
<dbReference type="AlphaFoldDB" id="A0A212IZZ6"/>
<sequence length="144" mass="15005">MNLKRVFTSILALTMILTLSCGNSAAFGDLAPMSSFTLSDYNVGLKVGVNQGEIRISYDVAASKRADSLGVSSIAIYRANGSHVATITGTTANKLVRNSTSGNTGTYSYIATSGTSYYAEVTVFATVGSTTDSRMVTTTTVKAS</sequence>
<organism evidence="2">
    <name type="scientific">uncultured Eubacteriales bacterium</name>
    <dbReference type="NCBI Taxonomy" id="172733"/>
    <lineage>
        <taxon>Bacteria</taxon>
        <taxon>Bacillati</taxon>
        <taxon>Bacillota</taxon>
        <taxon>Clostridia</taxon>
        <taxon>Eubacteriales</taxon>
        <taxon>environmental samples</taxon>
    </lineage>
</organism>
<name>A0A212IZZ6_9FIRM</name>
<protein>
    <submittedName>
        <fullName evidence="2">Uncharacterized protein</fullName>
    </submittedName>
</protein>